<feature type="domain" description="Phosphotyrosine protein phosphatase I" evidence="2">
    <location>
        <begin position="7"/>
        <end position="142"/>
    </location>
</feature>
<proteinExistence type="predicted"/>
<dbReference type="SUPFAM" id="SSF52788">
    <property type="entry name" value="Phosphotyrosine protein phosphatases I"/>
    <property type="match status" value="1"/>
</dbReference>
<evidence type="ECO:0000313" key="3">
    <source>
        <dbReference type="EMBL" id="MCY1073531.1"/>
    </source>
</evidence>
<dbReference type="InterPro" id="IPR036196">
    <property type="entry name" value="Ptyr_pPase_sf"/>
</dbReference>
<evidence type="ECO:0000259" key="2">
    <source>
        <dbReference type="SMART" id="SM00226"/>
    </source>
</evidence>
<reference evidence="3 4" key="1">
    <citation type="submission" date="2022-11" db="EMBL/GenBank/DDBJ databases">
        <title>Minimal conservation of predation-associated metabolite biosynthetic gene clusters underscores biosynthetic potential of Myxococcota including descriptions for ten novel species: Archangium lansinium sp. nov., Myxococcus landrumus sp. nov., Nannocystis bai.</title>
        <authorList>
            <person name="Ahearne A."/>
            <person name="Stevens C."/>
            <person name="Phillips K."/>
        </authorList>
    </citation>
    <scope>NUCLEOTIDE SEQUENCE [LARGE SCALE GENOMIC DNA]</scope>
    <source>
        <strain evidence="3 4">MIWBW</strain>
    </source>
</reference>
<accession>A0ABT3ZVZ2</accession>
<dbReference type="CDD" id="cd16345">
    <property type="entry name" value="LMWP_ArsC"/>
    <property type="match status" value="1"/>
</dbReference>
<name>A0ABT3ZVZ2_9BACT</name>
<dbReference type="InterPro" id="IPR023485">
    <property type="entry name" value="Ptyr_pPase"/>
</dbReference>
<dbReference type="EMBL" id="JAPNKA010000001">
    <property type="protein sequence ID" value="MCY1073531.1"/>
    <property type="molecule type" value="Genomic_DNA"/>
</dbReference>
<protein>
    <submittedName>
        <fullName evidence="3">Arsenate reductase ArsC</fullName>
    </submittedName>
</protein>
<keyword evidence="1" id="KW-0059">Arsenical resistance</keyword>
<keyword evidence="4" id="KW-1185">Reference proteome</keyword>
<dbReference type="PANTHER" id="PTHR43428:SF1">
    <property type="entry name" value="ARSENATE REDUCTASE"/>
    <property type="match status" value="1"/>
</dbReference>
<dbReference type="RefSeq" id="WP_267532534.1">
    <property type="nucleotide sequence ID" value="NZ_JAPNKA010000001.1"/>
</dbReference>
<gene>
    <name evidence="3" type="ORF">OV287_03460</name>
</gene>
<comment type="caution">
    <text evidence="3">The sequence shown here is derived from an EMBL/GenBank/DDBJ whole genome shotgun (WGS) entry which is preliminary data.</text>
</comment>
<organism evidence="3 4">
    <name type="scientific">Archangium lansingense</name>
    <dbReference type="NCBI Taxonomy" id="2995310"/>
    <lineage>
        <taxon>Bacteria</taxon>
        <taxon>Pseudomonadati</taxon>
        <taxon>Myxococcota</taxon>
        <taxon>Myxococcia</taxon>
        <taxon>Myxococcales</taxon>
        <taxon>Cystobacterineae</taxon>
        <taxon>Archangiaceae</taxon>
        <taxon>Archangium</taxon>
    </lineage>
</organism>
<sequence length="150" mass="17034">MSPQAAVRVLFLSMGNAARSIMAECLLRRLGHGRFITFSAGVQPRGEVHPLALKVLRERFRLDPGGARSKSWEEFRGEHFDLVITVCDKARETWAVWPGRPRMAHWDEPDPVAFEGSEAARELLFLQVARELSVRLDLLCALPLEKLMRL</sequence>
<dbReference type="Pfam" id="PF01451">
    <property type="entry name" value="LMWPc"/>
    <property type="match status" value="1"/>
</dbReference>
<dbReference type="Proteomes" id="UP001207654">
    <property type="component" value="Unassembled WGS sequence"/>
</dbReference>
<evidence type="ECO:0000313" key="4">
    <source>
        <dbReference type="Proteomes" id="UP001207654"/>
    </source>
</evidence>
<evidence type="ECO:0000256" key="1">
    <source>
        <dbReference type="ARBA" id="ARBA00022849"/>
    </source>
</evidence>
<dbReference type="SMART" id="SM00226">
    <property type="entry name" value="LMWPc"/>
    <property type="match status" value="1"/>
</dbReference>
<dbReference type="Gene3D" id="3.40.50.2300">
    <property type="match status" value="1"/>
</dbReference>
<dbReference type="PANTHER" id="PTHR43428">
    <property type="entry name" value="ARSENATE REDUCTASE"/>
    <property type="match status" value="1"/>
</dbReference>